<reference evidence="2 3" key="1">
    <citation type="journal article" date="2014" name="Genome Biol. Evol.">
        <title>The secreted proteins of Achlya hypogyna and Thraustotheca clavata identify the ancestral oomycete secretome and reveal gene acquisitions by horizontal gene transfer.</title>
        <authorList>
            <person name="Misner I."/>
            <person name="Blouin N."/>
            <person name="Leonard G."/>
            <person name="Richards T.A."/>
            <person name="Lane C.E."/>
        </authorList>
    </citation>
    <scope>NUCLEOTIDE SEQUENCE [LARGE SCALE GENOMIC DNA]</scope>
    <source>
        <strain evidence="2 3">ATCC 34112</strain>
    </source>
</reference>
<protein>
    <submittedName>
        <fullName evidence="2">Uncharacterized protein</fullName>
    </submittedName>
</protein>
<sequence length="291" mass="32708">MNLFDIADDVYHYKDIGTSKPSSAPAVLSSNTTVPTLLLLDETLQHLHKARDKTTPQLNLPTKQPCAWKYSSKHIENEPRKPLRNVFSNSLLEPKVIDAPPNNPLREMGGKVVIVNQSDDTAKGLLKAVTEACEAFERANHPDKLDELIQTLELKLATLNTLASTPFVALVRKKIDQKLTTYKLPPKELKETKNNDLEAFGNDIKATLKSLKSTSNSSPHHPQTHPNQSSTTILDKLMKLPKSQLERLPKAQQELVEFSKRYQQVLSLPSDKLAQLPLHQQQLVVQLRNKK</sequence>
<feature type="compositionally biased region" description="Polar residues" evidence="1">
    <location>
        <begin position="219"/>
        <end position="231"/>
    </location>
</feature>
<dbReference type="AlphaFoldDB" id="A0A1W0AA47"/>
<gene>
    <name evidence="2" type="ORF">THRCLA_20224</name>
</gene>
<keyword evidence="3" id="KW-1185">Reference proteome</keyword>
<dbReference type="EMBL" id="JNBS01000281">
    <property type="protein sequence ID" value="OQS07068.1"/>
    <property type="molecule type" value="Genomic_DNA"/>
</dbReference>
<dbReference type="Proteomes" id="UP000243217">
    <property type="component" value="Unassembled WGS sequence"/>
</dbReference>
<name>A0A1W0AA47_9STRA</name>
<evidence type="ECO:0000313" key="3">
    <source>
        <dbReference type="Proteomes" id="UP000243217"/>
    </source>
</evidence>
<proteinExistence type="predicted"/>
<feature type="region of interest" description="Disordered" evidence="1">
    <location>
        <begin position="212"/>
        <end position="231"/>
    </location>
</feature>
<evidence type="ECO:0000313" key="2">
    <source>
        <dbReference type="EMBL" id="OQS07068.1"/>
    </source>
</evidence>
<comment type="caution">
    <text evidence="2">The sequence shown here is derived from an EMBL/GenBank/DDBJ whole genome shotgun (WGS) entry which is preliminary data.</text>
</comment>
<evidence type="ECO:0000256" key="1">
    <source>
        <dbReference type="SAM" id="MobiDB-lite"/>
    </source>
</evidence>
<dbReference type="OrthoDB" id="75554at2759"/>
<organism evidence="2 3">
    <name type="scientific">Thraustotheca clavata</name>
    <dbReference type="NCBI Taxonomy" id="74557"/>
    <lineage>
        <taxon>Eukaryota</taxon>
        <taxon>Sar</taxon>
        <taxon>Stramenopiles</taxon>
        <taxon>Oomycota</taxon>
        <taxon>Saprolegniomycetes</taxon>
        <taxon>Saprolegniales</taxon>
        <taxon>Achlyaceae</taxon>
        <taxon>Thraustotheca</taxon>
    </lineage>
</organism>
<accession>A0A1W0AA47</accession>